<evidence type="ECO:0000313" key="16">
    <source>
        <dbReference type="Proteomes" id="UP000322667"/>
    </source>
</evidence>
<evidence type="ECO:0000256" key="7">
    <source>
        <dbReference type="ARBA" id="ARBA00022777"/>
    </source>
</evidence>
<dbReference type="FunFam" id="3.30.200.20:FF:000096">
    <property type="entry name" value="Non-specific serine/threonine protein kinase"/>
    <property type="match status" value="1"/>
</dbReference>
<sequence>MSSTRRTEEQVEKKNNNNNNERILRLGNYELGRTLGQGNFAKVKLAKHLHSSLPFAVKILDKSNLIQLKIADQIKREISTLKLLKHPNVVRLHQVLASKTKIYMVLEYATGGELFDKILENVLIDAKGNIKISDFGLSALPQHIREDGLLHTTCGSPNYVAPEVLANRGYNGATSDIRSCGVILYVILTGYLPFDDRNLAVLYQKIFKGDTRIPKWLSSGAQNMIKRILDPNPNTRITMAGIKNDEWFKQDYSPAVPDDDEEDTYVDDEAFSMSEMAYDGNKSPESPTLINAFQLIGMSSYLDHSGFFEKEDVSERKIRFTSNHSAKDLLARIQDIVIEMGFRVQMKNRRLKATREHRGQKCVGSLSIAAEVFEISPSLYVVELRKSYGDSTVYRQLCTKLSKDLGVPMGQGQGLVSIEA</sequence>
<evidence type="ECO:0000256" key="2">
    <source>
        <dbReference type="ARBA" id="ARBA00006234"/>
    </source>
</evidence>
<evidence type="ECO:0000259" key="14">
    <source>
        <dbReference type="PROSITE" id="PS50816"/>
    </source>
</evidence>
<dbReference type="GO" id="GO:0007165">
    <property type="term" value="P:signal transduction"/>
    <property type="evidence" value="ECO:0007669"/>
    <property type="project" value="InterPro"/>
</dbReference>
<dbReference type="Pfam" id="PF00069">
    <property type="entry name" value="Pkinase"/>
    <property type="match status" value="2"/>
</dbReference>
<comment type="function">
    <text evidence="11">CIPK serine-threonine protein kinases interact with CBL proteins. Binding of a CBL protein to the regulatory NAF domain of CIPK protein lead to the activation of the kinase in a calcium-dependent manner.</text>
</comment>
<dbReference type="Gene3D" id="3.30.200.20">
    <property type="entry name" value="Phosphorylase Kinase, domain 1"/>
    <property type="match status" value="1"/>
</dbReference>
<keyword evidence="5" id="KW-0808">Transferase</keyword>
<dbReference type="EMBL" id="CM017615">
    <property type="protein sequence ID" value="TYI24188.1"/>
    <property type="molecule type" value="Genomic_DNA"/>
</dbReference>
<dbReference type="FunFam" id="3.30.310.80:FF:000015">
    <property type="entry name" value="Non-specific serine/threonine protein kinase"/>
    <property type="match status" value="1"/>
</dbReference>
<accession>A0A5D2Q739</accession>
<feature type="binding site" evidence="12">
    <location>
        <position position="58"/>
    </location>
    <ligand>
        <name>ATP</name>
        <dbReference type="ChEBI" id="CHEBI:30616"/>
    </ligand>
</feature>
<dbReference type="InterPro" id="IPR004041">
    <property type="entry name" value="NAF_dom"/>
</dbReference>
<dbReference type="Pfam" id="PF03822">
    <property type="entry name" value="NAF"/>
    <property type="match status" value="1"/>
</dbReference>
<evidence type="ECO:0000256" key="6">
    <source>
        <dbReference type="ARBA" id="ARBA00022741"/>
    </source>
</evidence>
<dbReference type="SUPFAM" id="SSF56112">
    <property type="entry name" value="Protein kinase-like (PK-like)"/>
    <property type="match status" value="1"/>
</dbReference>
<evidence type="ECO:0000256" key="9">
    <source>
        <dbReference type="ARBA" id="ARBA00047899"/>
    </source>
</evidence>
<organism evidence="15 16">
    <name type="scientific">Gossypium tomentosum</name>
    <name type="common">Hawaiian cotton</name>
    <name type="synonym">Gossypium sandvicense</name>
    <dbReference type="NCBI Taxonomy" id="34277"/>
    <lineage>
        <taxon>Eukaryota</taxon>
        <taxon>Viridiplantae</taxon>
        <taxon>Streptophyta</taxon>
        <taxon>Embryophyta</taxon>
        <taxon>Tracheophyta</taxon>
        <taxon>Spermatophyta</taxon>
        <taxon>Magnoliopsida</taxon>
        <taxon>eudicotyledons</taxon>
        <taxon>Gunneridae</taxon>
        <taxon>Pentapetalae</taxon>
        <taxon>rosids</taxon>
        <taxon>malvids</taxon>
        <taxon>Malvales</taxon>
        <taxon>Malvaceae</taxon>
        <taxon>Malvoideae</taxon>
        <taxon>Gossypium</taxon>
    </lineage>
</organism>
<protein>
    <recommendedName>
        <fullName evidence="3">non-specific serine/threonine protein kinase</fullName>
        <ecNumber evidence="3">2.7.11.1</ecNumber>
    </recommendedName>
</protein>
<comment type="catalytic activity">
    <reaction evidence="9">
        <text>L-threonyl-[protein] + ATP = O-phospho-L-threonyl-[protein] + ADP + H(+)</text>
        <dbReference type="Rhea" id="RHEA:46608"/>
        <dbReference type="Rhea" id="RHEA-COMP:11060"/>
        <dbReference type="Rhea" id="RHEA-COMP:11605"/>
        <dbReference type="ChEBI" id="CHEBI:15378"/>
        <dbReference type="ChEBI" id="CHEBI:30013"/>
        <dbReference type="ChEBI" id="CHEBI:30616"/>
        <dbReference type="ChEBI" id="CHEBI:61977"/>
        <dbReference type="ChEBI" id="CHEBI:456216"/>
        <dbReference type="EC" id="2.7.11.1"/>
    </reaction>
</comment>
<evidence type="ECO:0000256" key="1">
    <source>
        <dbReference type="ARBA" id="ARBA00001936"/>
    </source>
</evidence>
<comment type="cofactor">
    <cofactor evidence="1">
        <name>Mn(2+)</name>
        <dbReference type="ChEBI" id="CHEBI:29035"/>
    </cofactor>
</comment>
<keyword evidence="6 12" id="KW-0547">Nucleotide-binding</keyword>
<dbReference type="InterPro" id="IPR011009">
    <property type="entry name" value="Kinase-like_dom_sf"/>
</dbReference>
<dbReference type="InterPro" id="IPR017441">
    <property type="entry name" value="Protein_kinase_ATP_BS"/>
</dbReference>
<keyword evidence="16" id="KW-1185">Reference proteome</keyword>
<keyword evidence="7" id="KW-0418">Kinase</keyword>
<dbReference type="Gene3D" id="1.10.510.10">
    <property type="entry name" value="Transferase(Phosphotransferase) domain 1"/>
    <property type="match status" value="1"/>
</dbReference>
<evidence type="ECO:0000256" key="12">
    <source>
        <dbReference type="PROSITE-ProRule" id="PRU10141"/>
    </source>
</evidence>
<evidence type="ECO:0000256" key="8">
    <source>
        <dbReference type="ARBA" id="ARBA00022840"/>
    </source>
</evidence>
<dbReference type="PROSITE" id="PS50011">
    <property type="entry name" value="PROTEIN_KINASE_DOM"/>
    <property type="match status" value="1"/>
</dbReference>
<dbReference type="PANTHER" id="PTHR43895:SF65">
    <property type="entry name" value="CBL-INTERACTING PROTEIN KINASE 21"/>
    <property type="match status" value="1"/>
</dbReference>
<dbReference type="PANTHER" id="PTHR43895">
    <property type="entry name" value="CALCIUM/CALMODULIN-DEPENDENT PROTEIN KINASE KINASE-RELATED"/>
    <property type="match status" value="1"/>
</dbReference>
<keyword evidence="8 12" id="KW-0067">ATP-binding</keyword>
<dbReference type="GO" id="GO:0004674">
    <property type="term" value="F:protein serine/threonine kinase activity"/>
    <property type="evidence" value="ECO:0007669"/>
    <property type="project" value="UniProtKB-KW"/>
</dbReference>
<dbReference type="InterPro" id="IPR000719">
    <property type="entry name" value="Prot_kinase_dom"/>
</dbReference>
<evidence type="ECO:0000256" key="10">
    <source>
        <dbReference type="ARBA" id="ARBA00048679"/>
    </source>
</evidence>
<dbReference type="PROSITE" id="PS50816">
    <property type="entry name" value="NAF"/>
    <property type="match status" value="1"/>
</dbReference>
<gene>
    <name evidence="15" type="ORF">ES332_A06G216400v1</name>
</gene>
<evidence type="ECO:0000256" key="4">
    <source>
        <dbReference type="ARBA" id="ARBA00022527"/>
    </source>
</evidence>
<reference evidence="15 16" key="1">
    <citation type="submission" date="2019-07" db="EMBL/GenBank/DDBJ databases">
        <title>WGS assembly of Gossypium tomentosum.</title>
        <authorList>
            <person name="Chen Z.J."/>
            <person name="Sreedasyam A."/>
            <person name="Ando A."/>
            <person name="Song Q."/>
            <person name="De L."/>
            <person name="Hulse-Kemp A."/>
            <person name="Ding M."/>
            <person name="Ye W."/>
            <person name="Kirkbride R."/>
            <person name="Jenkins J."/>
            <person name="Plott C."/>
            <person name="Lovell J."/>
            <person name="Lin Y.-M."/>
            <person name="Vaughn R."/>
            <person name="Liu B."/>
            <person name="Li W."/>
            <person name="Simpson S."/>
            <person name="Scheffler B."/>
            <person name="Saski C."/>
            <person name="Grover C."/>
            <person name="Hu G."/>
            <person name="Conover J."/>
            <person name="Carlson J."/>
            <person name="Shu S."/>
            <person name="Boston L."/>
            <person name="Williams M."/>
            <person name="Peterson D."/>
            <person name="Mcgee K."/>
            <person name="Jones D."/>
            <person name="Wendel J."/>
            <person name="Stelly D."/>
            <person name="Grimwood J."/>
            <person name="Schmutz J."/>
        </authorList>
    </citation>
    <scope>NUCLEOTIDE SEQUENCE [LARGE SCALE GENOMIC DNA]</scope>
    <source>
        <strain evidence="15">7179.01</strain>
    </source>
</reference>
<evidence type="ECO:0000256" key="5">
    <source>
        <dbReference type="ARBA" id="ARBA00022679"/>
    </source>
</evidence>
<dbReference type="InterPro" id="IPR018451">
    <property type="entry name" value="NAF/FISL_domain"/>
</dbReference>
<dbReference type="AlphaFoldDB" id="A0A5D2Q739"/>
<dbReference type="GO" id="GO:0005524">
    <property type="term" value="F:ATP binding"/>
    <property type="evidence" value="ECO:0007669"/>
    <property type="project" value="UniProtKB-UniRule"/>
</dbReference>
<dbReference type="PROSITE" id="PS00107">
    <property type="entry name" value="PROTEIN_KINASE_ATP"/>
    <property type="match status" value="1"/>
</dbReference>
<evidence type="ECO:0000259" key="13">
    <source>
        <dbReference type="PROSITE" id="PS50011"/>
    </source>
</evidence>
<dbReference type="EC" id="2.7.11.1" evidence="3"/>
<comment type="catalytic activity">
    <reaction evidence="10">
        <text>L-seryl-[protein] + ATP = O-phospho-L-seryl-[protein] + ADP + H(+)</text>
        <dbReference type="Rhea" id="RHEA:17989"/>
        <dbReference type="Rhea" id="RHEA-COMP:9863"/>
        <dbReference type="Rhea" id="RHEA-COMP:11604"/>
        <dbReference type="ChEBI" id="CHEBI:15378"/>
        <dbReference type="ChEBI" id="CHEBI:29999"/>
        <dbReference type="ChEBI" id="CHEBI:30616"/>
        <dbReference type="ChEBI" id="CHEBI:83421"/>
        <dbReference type="ChEBI" id="CHEBI:456216"/>
        <dbReference type="EC" id="2.7.11.1"/>
    </reaction>
</comment>
<dbReference type="CDD" id="cd12195">
    <property type="entry name" value="CIPK_C"/>
    <property type="match status" value="1"/>
</dbReference>
<comment type="similarity">
    <text evidence="2">Belongs to the protein kinase superfamily. CAMK Ser/Thr protein kinase family. SNF1 subfamily.</text>
</comment>
<feature type="domain" description="Protein kinase" evidence="13">
    <location>
        <begin position="29"/>
        <end position="248"/>
    </location>
</feature>
<evidence type="ECO:0000256" key="11">
    <source>
        <dbReference type="ARBA" id="ARBA00058225"/>
    </source>
</evidence>
<feature type="domain" description="NAF" evidence="14">
    <location>
        <begin position="285"/>
        <end position="309"/>
    </location>
</feature>
<proteinExistence type="inferred from homology"/>
<keyword evidence="4" id="KW-0723">Serine/threonine-protein kinase</keyword>
<evidence type="ECO:0000313" key="15">
    <source>
        <dbReference type="EMBL" id="TYI24188.1"/>
    </source>
</evidence>
<evidence type="ECO:0000256" key="3">
    <source>
        <dbReference type="ARBA" id="ARBA00012513"/>
    </source>
</evidence>
<dbReference type="Gene3D" id="3.30.310.80">
    <property type="entry name" value="Kinase associated domain 1, KA1"/>
    <property type="match status" value="1"/>
</dbReference>
<name>A0A5D2Q739_GOSTO</name>
<dbReference type="Proteomes" id="UP000322667">
    <property type="component" value="Chromosome A06"/>
</dbReference>